<dbReference type="Proteomes" id="UP000177103">
    <property type="component" value="Unassembled WGS sequence"/>
</dbReference>
<protein>
    <submittedName>
        <fullName evidence="1">Uncharacterized protein</fullName>
    </submittedName>
</protein>
<sequence length="134" mass="15425">MLKLLRLREAFHRGEEIKLREQKSNLARLMDCVGLPVRIAILEVLNKSEGGLAESLVCDRVKELLTLWGVPRIHRFQITMEIRALALKRMVTAPSLNDQVACRRLTTFWMATYKALDSVAKKLASSHCEDFRYL</sequence>
<dbReference type="EMBL" id="MHCQ01000010">
    <property type="protein sequence ID" value="OGY24860.1"/>
    <property type="molecule type" value="Genomic_DNA"/>
</dbReference>
<name>A0A1G1WBF9_9BACT</name>
<gene>
    <name evidence="1" type="ORF">A2Y57_00980</name>
</gene>
<evidence type="ECO:0000313" key="1">
    <source>
        <dbReference type="EMBL" id="OGY24860.1"/>
    </source>
</evidence>
<reference evidence="1 2" key="1">
    <citation type="journal article" date="2016" name="Nat. Commun.">
        <title>Thousands of microbial genomes shed light on interconnected biogeochemical processes in an aquifer system.</title>
        <authorList>
            <person name="Anantharaman K."/>
            <person name="Brown C.T."/>
            <person name="Hug L.A."/>
            <person name="Sharon I."/>
            <person name="Castelle C.J."/>
            <person name="Probst A.J."/>
            <person name="Thomas B.C."/>
            <person name="Singh A."/>
            <person name="Wilkins M.J."/>
            <person name="Karaoz U."/>
            <person name="Brodie E.L."/>
            <person name="Williams K.H."/>
            <person name="Hubbard S.S."/>
            <person name="Banfield J.F."/>
        </authorList>
    </citation>
    <scope>NUCLEOTIDE SEQUENCE [LARGE SCALE GENOMIC DNA]</scope>
</reference>
<dbReference type="AlphaFoldDB" id="A0A1G1WBF9"/>
<proteinExistence type="predicted"/>
<organism evidence="1 2">
    <name type="scientific">Candidatus Woykebacteria bacterium RBG_13_40_7b</name>
    <dbReference type="NCBI Taxonomy" id="1802594"/>
    <lineage>
        <taxon>Bacteria</taxon>
        <taxon>Candidatus Woykeibacteriota</taxon>
    </lineage>
</organism>
<accession>A0A1G1WBF9</accession>
<comment type="caution">
    <text evidence="1">The sequence shown here is derived from an EMBL/GenBank/DDBJ whole genome shotgun (WGS) entry which is preliminary data.</text>
</comment>
<evidence type="ECO:0000313" key="2">
    <source>
        <dbReference type="Proteomes" id="UP000177103"/>
    </source>
</evidence>